<protein>
    <submittedName>
        <fullName evidence="6">IclR family transcriptional regulator</fullName>
    </submittedName>
</protein>
<dbReference type="EMBL" id="JANCLU010000003">
    <property type="protein sequence ID" value="MCP8937740.1"/>
    <property type="molecule type" value="Genomic_DNA"/>
</dbReference>
<accession>A0ABT1L8A7</accession>
<dbReference type="Pfam" id="PF01614">
    <property type="entry name" value="IclR_C"/>
    <property type="match status" value="1"/>
</dbReference>
<dbReference type="InterPro" id="IPR050707">
    <property type="entry name" value="HTH_MetabolicPath_Reg"/>
</dbReference>
<feature type="domain" description="HTH iclR-type" evidence="4">
    <location>
        <begin position="31"/>
        <end position="94"/>
    </location>
</feature>
<gene>
    <name evidence="6" type="ORF">NK718_04375</name>
</gene>
<dbReference type="InterPro" id="IPR036390">
    <property type="entry name" value="WH_DNA-bd_sf"/>
</dbReference>
<dbReference type="InterPro" id="IPR005471">
    <property type="entry name" value="Tscrpt_reg_IclR_N"/>
</dbReference>
<evidence type="ECO:0000313" key="7">
    <source>
        <dbReference type="Proteomes" id="UP001205890"/>
    </source>
</evidence>
<organism evidence="6 7">
    <name type="scientific">Alsobacter ponti</name>
    <dbReference type="NCBI Taxonomy" id="2962936"/>
    <lineage>
        <taxon>Bacteria</taxon>
        <taxon>Pseudomonadati</taxon>
        <taxon>Pseudomonadota</taxon>
        <taxon>Alphaproteobacteria</taxon>
        <taxon>Hyphomicrobiales</taxon>
        <taxon>Alsobacteraceae</taxon>
        <taxon>Alsobacter</taxon>
    </lineage>
</organism>
<dbReference type="SUPFAM" id="SSF55781">
    <property type="entry name" value="GAF domain-like"/>
    <property type="match status" value="1"/>
</dbReference>
<keyword evidence="7" id="KW-1185">Reference proteome</keyword>
<dbReference type="PANTHER" id="PTHR30136">
    <property type="entry name" value="HELIX-TURN-HELIX TRANSCRIPTIONAL REGULATOR, ICLR FAMILY"/>
    <property type="match status" value="1"/>
</dbReference>
<dbReference type="PROSITE" id="PS51077">
    <property type="entry name" value="HTH_ICLR"/>
    <property type="match status" value="1"/>
</dbReference>
<evidence type="ECO:0000256" key="2">
    <source>
        <dbReference type="ARBA" id="ARBA00023125"/>
    </source>
</evidence>
<keyword evidence="3" id="KW-0804">Transcription</keyword>
<evidence type="ECO:0000256" key="3">
    <source>
        <dbReference type="ARBA" id="ARBA00023163"/>
    </source>
</evidence>
<dbReference type="SMART" id="SM00346">
    <property type="entry name" value="HTH_ICLR"/>
    <property type="match status" value="1"/>
</dbReference>
<dbReference type="InterPro" id="IPR014757">
    <property type="entry name" value="Tscrpt_reg_IclR_C"/>
</dbReference>
<dbReference type="PROSITE" id="PS51078">
    <property type="entry name" value="ICLR_ED"/>
    <property type="match status" value="1"/>
</dbReference>
<dbReference type="InterPro" id="IPR036388">
    <property type="entry name" value="WH-like_DNA-bd_sf"/>
</dbReference>
<keyword evidence="2" id="KW-0238">DNA-binding</keyword>
<evidence type="ECO:0000259" key="5">
    <source>
        <dbReference type="PROSITE" id="PS51078"/>
    </source>
</evidence>
<dbReference type="PANTHER" id="PTHR30136:SF24">
    <property type="entry name" value="HTH-TYPE TRANSCRIPTIONAL REPRESSOR ALLR"/>
    <property type="match status" value="1"/>
</dbReference>
<reference evidence="6 7" key="1">
    <citation type="submission" date="2022-07" db="EMBL/GenBank/DDBJ databases">
        <authorList>
            <person name="Li W.-J."/>
            <person name="Deng Q.-Q."/>
        </authorList>
    </citation>
    <scope>NUCLEOTIDE SEQUENCE [LARGE SCALE GENOMIC DNA]</scope>
    <source>
        <strain evidence="6 7">SYSU M60028</strain>
    </source>
</reference>
<evidence type="ECO:0000256" key="1">
    <source>
        <dbReference type="ARBA" id="ARBA00023015"/>
    </source>
</evidence>
<evidence type="ECO:0000313" key="6">
    <source>
        <dbReference type="EMBL" id="MCP8937740.1"/>
    </source>
</evidence>
<dbReference type="RefSeq" id="WP_254739006.1">
    <property type="nucleotide sequence ID" value="NZ_JANCLU010000003.1"/>
</dbReference>
<dbReference type="InterPro" id="IPR029016">
    <property type="entry name" value="GAF-like_dom_sf"/>
</dbReference>
<name>A0ABT1L8A7_9HYPH</name>
<dbReference type="Pfam" id="PF09339">
    <property type="entry name" value="HTH_IclR"/>
    <property type="match status" value="1"/>
</dbReference>
<sequence>MAHDELSRDTLSRDTARRAASLRAAPGTARIQSIARAKAILEALAAHDAGWVTLREIAAATGLVKTTVFNLVMALVEVRLVEHDPAQGAYRLGIELMAFGRAVERRTDLIGFMRPFLVRLCASTRETVNLALPGPSDVLIVDSLEGSQSLRVTSYAGTRASYHSTACGRALLAHDPAQSRRQILAMEQLAPVTPRTTIDRKRLEAILDLCRARGFVEEVEENELGAACVGAPLLDASGHAIAAVSIAGPLTRMSPATRERIGELLVETLDEARRSLLDPTRQKGSP</sequence>
<dbReference type="Gene3D" id="1.10.10.10">
    <property type="entry name" value="Winged helix-like DNA-binding domain superfamily/Winged helix DNA-binding domain"/>
    <property type="match status" value="1"/>
</dbReference>
<dbReference type="SUPFAM" id="SSF46785">
    <property type="entry name" value="Winged helix' DNA-binding domain"/>
    <property type="match status" value="1"/>
</dbReference>
<proteinExistence type="predicted"/>
<comment type="caution">
    <text evidence="6">The sequence shown here is derived from an EMBL/GenBank/DDBJ whole genome shotgun (WGS) entry which is preliminary data.</text>
</comment>
<dbReference type="Gene3D" id="3.30.450.40">
    <property type="match status" value="1"/>
</dbReference>
<dbReference type="Proteomes" id="UP001205890">
    <property type="component" value="Unassembled WGS sequence"/>
</dbReference>
<evidence type="ECO:0000259" key="4">
    <source>
        <dbReference type="PROSITE" id="PS51077"/>
    </source>
</evidence>
<feature type="domain" description="IclR-ED" evidence="5">
    <location>
        <begin position="95"/>
        <end position="278"/>
    </location>
</feature>
<keyword evidence="1" id="KW-0805">Transcription regulation</keyword>